<name>A0A8P4KRJ8_DICLA</name>
<evidence type="ECO:0000313" key="2">
    <source>
        <dbReference type="Ensembl" id="ENSDLAP00005078968.1"/>
    </source>
</evidence>
<dbReference type="CDD" id="cd01650">
    <property type="entry name" value="RT_nLTR_like"/>
    <property type="match status" value="1"/>
</dbReference>
<feature type="domain" description="Reverse transcriptase" evidence="1">
    <location>
        <begin position="89"/>
        <end position="361"/>
    </location>
</feature>
<dbReference type="AlphaFoldDB" id="A0A8P4KRJ8"/>
<reference evidence="2" key="1">
    <citation type="submission" date="2025-08" db="UniProtKB">
        <authorList>
            <consortium name="Ensembl"/>
        </authorList>
    </citation>
    <scope>IDENTIFICATION</scope>
</reference>
<sequence length="875" mass="100569">MKLFYKGLYSSECTSSSKTRAAFLNKIKLPSLSDVQKADLCKPISKEEVLQAIRTLKGGKAPGPDGFGPEFYKTFSQEIVGPLTDMYLDSFTRGCLPPTLGIANISVILKRDKPSDMCGSYRPISLISVDSKLLSKLLARRLETLLPTLINPDQTGFVHGRYSTSNVRKLLNIIQFTSQYKQKALAVSLDAEKAFDRVEWGYLFDVLGRFGLGGDFLKWIQTIYHSPTAVVITNGRRSEPFPIARGVRQGCPLSPLLFALALEPLAETIRLHNDIKGITIGHKEHKIALYADDILVFLSSPQLSISAIMNIFNKFSNISGYKINFCKSEAMPLGALSTTEAPENFPFRWSRSGFTYLGIKVSPDLRDLQKLNLAPICTSVKRDLERWQNLPLSLFGRISLIKMNVLPRLLYPLQMLPLYLSRKINLDLEKAFSKFIWQGKKPRQRLKILQSPTDMGGLSMPNILYYNWACHARHFWLWLHSYAKRETCIDSWACHPYSPWSLITCEAKKINPEVKGNLIIYNSIRIWHDISKHLGKKTVKSLLSPITQNPDFPAGVSSPTFLSWRDKGIHVIGDLLRDNTLLSFQQLQETFSIPKHHFFGYLQIRHFMSLQTTSFSTNISYSDAERFLLERKNRKHFIASFYSLLGSSVSYHIPDISHKWEKDLNNEYIEDDWHATIRLIRSTSTCNRLRETQYKILHRLHITPVILNKIDHSISPLCNKCNLERGTYFHYFWECKLISRFWTLISKVVSGIFKVKIEKDPGVFLLGLPSRDLHLTASHCKLFEKLLLVARKCILKNWIKVFPPSVTLWYREVFNILPHERLQAVVKGKDELFLKIWTPFLDYIPADLKNLILRGRQFSDWNKTSPRLPQIEGHR</sequence>
<dbReference type="SUPFAM" id="SSF56672">
    <property type="entry name" value="DNA/RNA polymerases"/>
    <property type="match status" value="1"/>
</dbReference>
<dbReference type="PROSITE" id="PS50878">
    <property type="entry name" value="RT_POL"/>
    <property type="match status" value="1"/>
</dbReference>
<dbReference type="GeneTree" id="ENSGT00940000163630"/>
<dbReference type="InterPro" id="IPR043502">
    <property type="entry name" value="DNA/RNA_pol_sf"/>
</dbReference>
<accession>A0A8P4KRJ8</accession>
<keyword evidence="3" id="KW-1185">Reference proteome</keyword>
<dbReference type="PANTHER" id="PTHR31635">
    <property type="entry name" value="REVERSE TRANSCRIPTASE DOMAIN-CONTAINING PROTEIN-RELATED"/>
    <property type="match status" value="1"/>
</dbReference>
<dbReference type="Proteomes" id="UP000694389">
    <property type="component" value="Unassembled WGS sequence"/>
</dbReference>
<dbReference type="Pfam" id="PF00078">
    <property type="entry name" value="RVT_1"/>
    <property type="match status" value="1"/>
</dbReference>
<proteinExistence type="predicted"/>
<dbReference type="InterPro" id="IPR000477">
    <property type="entry name" value="RT_dom"/>
</dbReference>
<reference evidence="2" key="2">
    <citation type="submission" date="2025-09" db="UniProtKB">
        <authorList>
            <consortium name="Ensembl"/>
        </authorList>
    </citation>
    <scope>IDENTIFICATION</scope>
</reference>
<evidence type="ECO:0000313" key="3">
    <source>
        <dbReference type="Proteomes" id="UP000694389"/>
    </source>
</evidence>
<organism evidence="2 3">
    <name type="scientific">Dicentrarchus labrax</name>
    <name type="common">European seabass</name>
    <name type="synonym">Morone labrax</name>
    <dbReference type="NCBI Taxonomy" id="13489"/>
    <lineage>
        <taxon>Eukaryota</taxon>
        <taxon>Metazoa</taxon>
        <taxon>Chordata</taxon>
        <taxon>Craniata</taxon>
        <taxon>Vertebrata</taxon>
        <taxon>Euteleostomi</taxon>
        <taxon>Actinopterygii</taxon>
        <taxon>Neopterygii</taxon>
        <taxon>Teleostei</taxon>
        <taxon>Neoteleostei</taxon>
        <taxon>Acanthomorphata</taxon>
        <taxon>Eupercaria</taxon>
        <taxon>Moronidae</taxon>
        <taxon>Dicentrarchus</taxon>
    </lineage>
</organism>
<evidence type="ECO:0000259" key="1">
    <source>
        <dbReference type="PROSITE" id="PS50878"/>
    </source>
</evidence>
<dbReference type="PANTHER" id="PTHR31635:SF196">
    <property type="entry name" value="REVERSE TRANSCRIPTASE DOMAIN-CONTAINING PROTEIN-RELATED"/>
    <property type="match status" value="1"/>
</dbReference>
<dbReference type="Ensembl" id="ENSDLAT00005078722.1">
    <property type="protein sequence ID" value="ENSDLAP00005078968.1"/>
    <property type="gene ID" value="ENSDLAG00005029155.1"/>
</dbReference>
<protein>
    <recommendedName>
        <fullName evidence="1">Reverse transcriptase domain-containing protein</fullName>
    </recommendedName>
</protein>